<name>A0A7W7RTG3_9ACTN</name>
<dbReference type="Gene3D" id="3.40.50.150">
    <property type="entry name" value="Vaccinia Virus protein VP39"/>
    <property type="match status" value="1"/>
</dbReference>
<keyword evidence="4 6" id="KW-0949">S-adenosyl-L-methionine</keyword>
<proteinExistence type="inferred from homology"/>
<dbReference type="EC" id="2.1.1.37" evidence="1"/>
<dbReference type="PANTHER" id="PTHR10629">
    <property type="entry name" value="CYTOSINE-SPECIFIC METHYLTRANSFERASE"/>
    <property type="match status" value="1"/>
</dbReference>
<dbReference type="GO" id="GO:0032259">
    <property type="term" value="P:methylation"/>
    <property type="evidence" value="ECO:0007669"/>
    <property type="project" value="UniProtKB-KW"/>
</dbReference>
<evidence type="ECO:0000256" key="4">
    <source>
        <dbReference type="ARBA" id="ARBA00022691"/>
    </source>
</evidence>
<evidence type="ECO:0000256" key="2">
    <source>
        <dbReference type="ARBA" id="ARBA00022603"/>
    </source>
</evidence>
<dbReference type="GO" id="GO:0003677">
    <property type="term" value="F:DNA binding"/>
    <property type="evidence" value="ECO:0007669"/>
    <property type="project" value="TreeGrafter"/>
</dbReference>
<dbReference type="InterPro" id="IPR029063">
    <property type="entry name" value="SAM-dependent_MTases_sf"/>
</dbReference>
<evidence type="ECO:0000313" key="8">
    <source>
        <dbReference type="EMBL" id="MBB4937847.1"/>
    </source>
</evidence>
<feature type="active site" evidence="6">
    <location>
        <position position="76"/>
    </location>
</feature>
<keyword evidence="2 6" id="KW-0489">Methyltransferase</keyword>
<evidence type="ECO:0000256" key="6">
    <source>
        <dbReference type="PROSITE-ProRule" id="PRU01016"/>
    </source>
</evidence>
<dbReference type="PRINTS" id="PR00105">
    <property type="entry name" value="C5METTRFRASE"/>
</dbReference>
<evidence type="ECO:0000256" key="5">
    <source>
        <dbReference type="ARBA" id="ARBA00022747"/>
    </source>
</evidence>
<dbReference type="GO" id="GO:0003886">
    <property type="term" value="F:DNA (cytosine-5-)-methyltransferase activity"/>
    <property type="evidence" value="ECO:0007669"/>
    <property type="project" value="UniProtKB-EC"/>
</dbReference>
<dbReference type="PANTHER" id="PTHR10629:SF52">
    <property type="entry name" value="DNA (CYTOSINE-5)-METHYLTRANSFERASE 1"/>
    <property type="match status" value="1"/>
</dbReference>
<dbReference type="PROSITE" id="PS51679">
    <property type="entry name" value="SAM_MT_C5"/>
    <property type="match status" value="1"/>
</dbReference>
<dbReference type="Pfam" id="PF00145">
    <property type="entry name" value="DNA_methylase"/>
    <property type="match status" value="1"/>
</dbReference>
<dbReference type="GO" id="GO:0009307">
    <property type="term" value="P:DNA restriction-modification system"/>
    <property type="evidence" value="ECO:0007669"/>
    <property type="project" value="UniProtKB-KW"/>
</dbReference>
<keyword evidence="5" id="KW-0680">Restriction system</keyword>
<keyword evidence="3 6" id="KW-0808">Transferase</keyword>
<reference evidence="8 9" key="1">
    <citation type="submission" date="2020-08" db="EMBL/GenBank/DDBJ databases">
        <title>Sequencing the genomes of 1000 actinobacteria strains.</title>
        <authorList>
            <person name="Klenk H.-P."/>
        </authorList>
    </citation>
    <scope>NUCLEOTIDE SEQUENCE [LARGE SCALE GENOMIC DNA]</scope>
    <source>
        <strain evidence="8 9">DSM 43023</strain>
    </source>
</reference>
<evidence type="ECO:0000256" key="7">
    <source>
        <dbReference type="RuleBase" id="RU000416"/>
    </source>
</evidence>
<evidence type="ECO:0000313" key="9">
    <source>
        <dbReference type="Proteomes" id="UP000534286"/>
    </source>
</evidence>
<dbReference type="InterPro" id="IPR001525">
    <property type="entry name" value="C5_MeTfrase"/>
</dbReference>
<dbReference type="AlphaFoldDB" id="A0A7W7RTG3"/>
<comment type="similarity">
    <text evidence="6 7">Belongs to the class I-like SAM-binding methyltransferase superfamily. C5-methyltransferase family.</text>
</comment>
<dbReference type="SUPFAM" id="SSF53335">
    <property type="entry name" value="S-adenosyl-L-methionine-dependent methyltransferases"/>
    <property type="match status" value="1"/>
</dbReference>
<dbReference type="NCBIfam" id="TIGR00675">
    <property type="entry name" value="dcm"/>
    <property type="match status" value="1"/>
</dbReference>
<dbReference type="Proteomes" id="UP000534286">
    <property type="component" value="Unassembled WGS sequence"/>
</dbReference>
<dbReference type="EMBL" id="JACHJU010000001">
    <property type="protein sequence ID" value="MBB4937847.1"/>
    <property type="molecule type" value="Genomic_DNA"/>
</dbReference>
<sequence length="323" mass="35092">MLRSLEICAGAGGQALGLEQAGFEPVMSIDNDPNACATLRTNRPHWNVQQLDLHDFVAADHPQVLDVDLMACGVPCTPFSVAGKQKGVEDERDLLEVAIWLAHEVQPKAILIENVPALLTGNKFASSRDFVREELGHLGYRLHWELLNAQDFGVAQRRPHSILVALRKEYYDHFQWPCPTDWPLTVGEVLQASMASRGWEGAGAWAKEANTIAPTVVGGSKKHGGADLGPSRTKAAWAKLGVNGSSLADEVPGPDFVLEHGVGPHGWLGLPKLTVRQVARLQGFPDDWIFSGRKTASYRQVAQTFPPPVAAAVGEQIKRALSL</sequence>
<organism evidence="8 9">
    <name type="scientific">Streptosporangium album</name>
    <dbReference type="NCBI Taxonomy" id="47479"/>
    <lineage>
        <taxon>Bacteria</taxon>
        <taxon>Bacillati</taxon>
        <taxon>Actinomycetota</taxon>
        <taxon>Actinomycetes</taxon>
        <taxon>Streptosporangiales</taxon>
        <taxon>Streptosporangiaceae</taxon>
        <taxon>Streptosporangium</taxon>
    </lineage>
</organism>
<accession>A0A7W7RTG3</accession>
<keyword evidence="9" id="KW-1185">Reference proteome</keyword>
<protein>
    <recommendedName>
        <fullName evidence="1">DNA (cytosine-5-)-methyltransferase</fullName>
        <ecNumber evidence="1">2.1.1.37</ecNumber>
    </recommendedName>
</protein>
<dbReference type="RefSeq" id="WP_184754152.1">
    <property type="nucleotide sequence ID" value="NZ_BAABEK010000039.1"/>
</dbReference>
<dbReference type="Gene3D" id="3.90.120.10">
    <property type="entry name" value="DNA Methylase, subunit A, domain 2"/>
    <property type="match status" value="1"/>
</dbReference>
<dbReference type="GO" id="GO:0044027">
    <property type="term" value="P:negative regulation of gene expression via chromosomal CpG island methylation"/>
    <property type="evidence" value="ECO:0007669"/>
    <property type="project" value="TreeGrafter"/>
</dbReference>
<dbReference type="InterPro" id="IPR050390">
    <property type="entry name" value="C5-Methyltransferase"/>
</dbReference>
<evidence type="ECO:0000256" key="1">
    <source>
        <dbReference type="ARBA" id="ARBA00011975"/>
    </source>
</evidence>
<comment type="caution">
    <text evidence="8">The sequence shown here is derived from an EMBL/GenBank/DDBJ whole genome shotgun (WGS) entry which is preliminary data.</text>
</comment>
<gene>
    <name evidence="8" type="ORF">FHR32_002152</name>
</gene>
<evidence type="ECO:0000256" key="3">
    <source>
        <dbReference type="ARBA" id="ARBA00022679"/>
    </source>
</evidence>